<comment type="caution">
    <text evidence="2">The sequence shown here is derived from an EMBL/GenBank/DDBJ whole genome shotgun (WGS) entry which is preliminary data.</text>
</comment>
<dbReference type="EMBL" id="ALWO02000052">
    <property type="protein sequence ID" value="EOZ92043.1"/>
    <property type="molecule type" value="Genomic_DNA"/>
</dbReference>
<protein>
    <recommendedName>
        <fullName evidence="4">Lipoprotein</fullName>
    </recommendedName>
</protein>
<accession>S2DQD1</accession>
<evidence type="ECO:0008006" key="4">
    <source>
        <dbReference type="Google" id="ProtNLM"/>
    </source>
</evidence>
<gene>
    <name evidence="2" type="ORF">A33Q_4136</name>
</gene>
<dbReference type="RefSeq" id="WP_009033115.1">
    <property type="nucleotide sequence ID" value="NZ_ALWO02000052.1"/>
</dbReference>
<evidence type="ECO:0000313" key="3">
    <source>
        <dbReference type="Proteomes" id="UP000006073"/>
    </source>
</evidence>
<feature type="signal peptide" evidence="1">
    <location>
        <begin position="1"/>
        <end position="22"/>
    </location>
</feature>
<keyword evidence="3" id="KW-1185">Reference proteome</keyword>
<proteinExistence type="predicted"/>
<dbReference type="PROSITE" id="PS51257">
    <property type="entry name" value="PROKAR_LIPOPROTEIN"/>
    <property type="match status" value="1"/>
</dbReference>
<dbReference type="AlphaFoldDB" id="S2DQD1"/>
<sequence>MKMFVKTPRIYLLVFFSLLSCGDDEPTPDPGPNTNTAIIEEEAQISAAYTDIDNISLFSLQENGQGLRTQLEFTGDLCPNTEVVHDFENMRIVIDFGEGCTSPNGIFRRGKLLIDYTGRIVFPGVMITVSFDNYHINDIRLEGSRVSTNRGIDLQNGTITFETVINNGKLTWPDGSVSTIALTQNRKFFLPMEAEGIRAEVTGSASGKSKLGVDFDSQISEPLIFFQTCTNTGNWIPSKGKSLITVSGAFVFEVDYGEGECDRTIEVTLEGQTTTLDLD</sequence>
<reference evidence="2 3" key="1">
    <citation type="journal article" date="2013" name="Genome Announc.">
        <title>Draft Genome Sequence of Indibacter alkaliphilus Strain LW1T, Isolated from Lonar Lake, a Haloalkaline Lake in the Buldana District of Maharashtra, India.</title>
        <authorList>
            <person name="Singh A."/>
            <person name="Kumar Jangir P."/>
            <person name="Sharma R."/>
            <person name="Singh A."/>
            <person name="Kumar Pinnaka A."/>
            <person name="Shivaji S."/>
        </authorList>
    </citation>
    <scope>NUCLEOTIDE SEQUENCE [LARGE SCALE GENOMIC DNA]</scope>
    <source>
        <strain evidence="3">CCUG 57479 / KCTC 22604 / LW1</strain>
    </source>
</reference>
<dbReference type="Proteomes" id="UP000006073">
    <property type="component" value="Unassembled WGS sequence"/>
</dbReference>
<feature type="chain" id="PRO_5004507963" description="Lipoprotein" evidence="1">
    <location>
        <begin position="23"/>
        <end position="279"/>
    </location>
</feature>
<dbReference type="OrthoDB" id="1114031at2"/>
<evidence type="ECO:0000313" key="2">
    <source>
        <dbReference type="EMBL" id="EOZ92043.1"/>
    </source>
</evidence>
<evidence type="ECO:0000256" key="1">
    <source>
        <dbReference type="SAM" id="SignalP"/>
    </source>
</evidence>
<dbReference type="STRING" id="1189612.A33Q_4136"/>
<dbReference type="eggNOG" id="ENOG5032ZEY">
    <property type="taxonomic scope" value="Bacteria"/>
</dbReference>
<name>S2DQD1_INDAL</name>
<organism evidence="2 3">
    <name type="scientific">Indibacter alkaliphilus (strain CCUG 57479 / KCTC 22604 / LW1)</name>
    <dbReference type="NCBI Taxonomy" id="1189612"/>
    <lineage>
        <taxon>Bacteria</taxon>
        <taxon>Pseudomonadati</taxon>
        <taxon>Bacteroidota</taxon>
        <taxon>Cytophagia</taxon>
        <taxon>Cytophagales</taxon>
        <taxon>Cyclobacteriaceae</taxon>
    </lineage>
</organism>
<keyword evidence="1" id="KW-0732">Signal</keyword>